<evidence type="ECO:0000256" key="7">
    <source>
        <dbReference type="ARBA" id="ARBA00032014"/>
    </source>
</evidence>
<comment type="caution">
    <text evidence="9">The sequence shown here is derived from an EMBL/GenBank/DDBJ whole genome shotgun (WGS) entry which is preliminary data.</text>
</comment>
<dbReference type="Gene3D" id="6.10.250.2620">
    <property type="match status" value="1"/>
</dbReference>
<evidence type="ECO:0000256" key="2">
    <source>
        <dbReference type="ARBA" id="ARBA00005635"/>
    </source>
</evidence>
<evidence type="ECO:0000313" key="9">
    <source>
        <dbReference type="EMBL" id="GMM35001.1"/>
    </source>
</evidence>
<accession>A0AAV5QJZ6</accession>
<evidence type="ECO:0000256" key="5">
    <source>
        <dbReference type="ARBA" id="ARBA00023163"/>
    </source>
</evidence>
<comment type="function">
    <text evidence="8">Component of the Mediator complex, a coactivator involved in the regulated transcription of nearly all RNA polymerase II-dependent genes. Mediator functions as a bridge to convey information from gene-specific regulatory proteins to the basal RNA polymerase II transcription machinery. Mediator is recruited to promoters by direct interactions with regulatory proteins and serves as a scaffold for the assembly of a functional preinitiation complex with RNA polymerase II and the general transcription factors.</text>
</comment>
<comment type="subunit">
    <text evidence="8">Component of the Mediator complex.</text>
</comment>
<protein>
    <recommendedName>
        <fullName evidence="3 8">Mediator of RNA polymerase II transcription subunit 17</fullName>
    </recommendedName>
    <alternativeName>
        <fullName evidence="7 8">Mediator complex subunit 17</fullName>
    </alternativeName>
</protein>
<name>A0AAV5QJZ6_9ASCO</name>
<comment type="subcellular location">
    <subcellularLocation>
        <location evidence="1 8">Nucleus</location>
    </subcellularLocation>
</comment>
<dbReference type="InterPro" id="IPR019313">
    <property type="entry name" value="Mediator_Med17"/>
</dbReference>
<proteinExistence type="inferred from homology"/>
<dbReference type="GO" id="GO:0070847">
    <property type="term" value="C:core mediator complex"/>
    <property type="evidence" value="ECO:0007669"/>
    <property type="project" value="TreeGrafter"/>
</dbReference>
<evidence type="ECO:0000256" key="6">
    <source>
        <dbReference type="ARBA" id="ARBA00023242"/>
    </source>
</evidence>
<reference evidence="9 10" key="1">
    <citation type="journal article" date="2023" name="Elife">
        <title>Identification of key yeast species and microbe-microbe interactions impacting larval growth of Drosophila in the wild.</title>
        <authorList>
            <person name="Mure A."/>
            <person name="Sugiura Y."/>
            <person name="Maeda R."/>
            <person name="Honda K."/>
            <person name="Sakurai N."/>
            <person name="Takahashi Y."/>
            <person name="Watada M."/>
            <person name="Katoh T."/>
            <person name="Gotoh A."/>
            <person name="Gotoh Y."/>
            <person name="Taniguchi I."/>
            <person name="Nakamura K."/>
            <person name="Hayashi T."/>
            <person name="Katayama T."/>
            <person name="Uemura T."/>
            <person name="Hattori Y."/>
        </authorList>
    </citation>
    <scope>NUCLEOTIDE SEQUENCE [LARGE SCALE GENOMIC DNA]</scope>
    <source>
        <strain evidence="9 10">SC-9</strain>
    </source>
</reference>
<keyword evidence="8" id="KW-0010">Activator</keyword>
<comment type="similarity">
    <text evidence="2 8">Belongs to the Mediator complex subunit 17 family.</text>
</comment>
<keyword evidence="4 8" id="KW-0805">Transcription regulation</keyword>
<evidence type="ECO:0000256" key="1">
    <source>
        <dbReference type="ARBA" id="ARBA00004123"/>
    </source>
</evidence>
<dbReference type="GO" id="GO:0006357">
    <property type="term" value="P:regulation of transcription by RNA polymerase II"/>
    <property type="evidence" value="ECO:0007669"/>
    <property type="project" value="InterPro"/>
</dbReference>
<gene>
    <name evidence="8" type="primary">MED17</name>
    <name evidence="9" type="ORF">DASC09_023260</name>
</gene>
<dbReference type="GO" id="GO:0016592">
    <property type="term" value="C:mediator complex"/>
    <property type="evidence" value="ECO:0007669"/>
    <property type="project" value="InterPro"/>
</dbReference>
<evidence type="ECO:0000313" key="10">
    <source>
        <dbReference type="Proteomes" id="UP001360560"/>
    </source>
</evidence>
<dbReference type="Proteomes" id="UP001360560">
    <property type="component" value="Unassembled WGS sequence"/>
</dbReference>
<dbReference type="PANTHER" id="PTHR13114:SF7">
    <property type="entry name" value="MEDIATOR OF RNA POLYMERASE II TRANSCRIPTION SUBUNIT 17"/>
    <property type="match status" value="1"/>
</dbReference>
<dbReference type="GO" id="GO:0003712">
    <property type="term" value="F:transcription coregulator activity"/>
    <property type="evidence" value="ECO:0007669"/>
    <property type="project" value="InterPro"/>
</dbReference>
<keyword evidence="10" id="KW-1185">Reference proteome</keyword>
<dbReference type="Pfam" id="PF10156">
    <property type="entry name" value="Med17"/>
    <property type="match status" value="1"/>
</dbReference>
<dbReference type="AlphaFoldDB" id="A0AAV5QJZ6"/>
<evidence type="ECO:0000256" key="4">
    <source>
        <dbReference type="ARBA" id="ARBA00023015"/>
    </source>
</evidence>
<organism evidence="9 10">
    <name type="scientific">Saccharomycopsis crataegensis</name>
    <dbReference type="NCBI Taxonomy" id="43959"/>
    <lineage>
        <taxon>Eukaryota</taxon>
        <taxon>Fungi</taxon>
        <taxon>Dikarya</taxon>
        <taxon>Ascomycota</taxon>
        <taxon>Saccharomycotina</taxon>
        <taxon>Saccharomycetes</taxon>
        <taxon>Saccharomycopsidaceae</taxon>
        <taxon>Saccharomycopsis</taxon>
    </lineage>
</organism>
<dbReference type="EMBL" id="BTFZ01000004">
    <property type="protein sequence ID" value="GMM35001.1"/>
    <property type="molecule type" value="Genomic_DNA"/>
</dbReference>
<dbReference type="PANTHER" id="PTHR13114">
    <property type="entry name" value="MEDIATOR OF RNA POLYMERASE II TRANSCRIPTION SUBUNIT 17"/>
    <property type="match status" value="1"/>
</dbReference>
<evidence type="ECO:0000256" key="8">
    <source>
        <dbReference type="RuleBase" id="RU364140"/>
    </source>
</evidence>
<keyword evidence="6 8" id="KW-0539">Nucleus</keyword>
<sequence length="641" mass="73474">MKDDIPIKLDPGLVTQSSFKDAFQVNPESLSLFQILGRINHERSEQFLGLTEEELANEVMNEKIDEKLRRQREQMGDGSGKSDKERFVNVFEDVNEESLANITGDDGDQELIDNDQELEQEETEESLLKKLAIEKEKLSQFHKNKGELLKLLQSSLNEASLSLDFVSLLVTSVRPNVGKTSMSSHLKQFVPLGSLNSDRIGIDESATHGKLQNVEVNQKALVSWKIDSLTRIIEMVNQKSRNLVVEAGKEKRYFQDLHKLSITKSLNYENGNEKQYEEVLFKIGEREIGIKYGYQDSGSRYRLDRGVAALEKSKGTGELAFRHHKAGTATTIMNKIMVKIFEKIDGEFAMVSESKVNNNDDDDDDEVNENMETWQKVQWEIKRARNLVFEEELFYQLIKEAKVLLPYGAKIVSNRKISIELEDQLIEIIYVTIEKDGSENVKKDEKDKNDNNNDNNNLKADYVVNFLKLMLCHYHKTNVYETNNNGVVSGNLIPLLLRPLIGKFNHEHFMKRLIRHLIDLYRQEDVGYQPKVIDDQGKVIYSVPGFVTNVVEIKIGRDETRHQDVFKKVTTPSRSIIRMQFTGNGKEAEKQEVVELVVKTSSEKSYCDCLVNLKLAGVLDVNFSDVVEIGRCLKWVTTQYF</sequence>
<keyword evidence="5 8" id="KW-0804">Transcription</keyword>
<evidence type="ECO:0000256" key="3">
    <source>
        <dbReference type="ARBA" id="ARBA00019610"/>
    </source>
</evidence>